<evidence type="ECO:0000313" key="7">
    <source>
        <dbReference type="EMBL" id="EKE73400.1"/>
    </source>
</evidence>
<dbReference type="AlphaFoldDB" id="K2K7M2"/>
<keyword evidence="4" id="KW-0067">ATP-binding</keyword>
<dbReference type="GO" id="GO:0005524">
    <property type="term" value="F:ATP binding"/>
    <property type="evidence" value="ECO:0007669"/>
    <property type="project" value="UniProtKB-KW"/>
</dbReference>
<dbReference type="GO" id="GO:0009229">
    <property type="term" value="P:thiamine diphosphate biosynthetic process"/>
    <property type="evidence" value="ECO:0007669"/>
    <property type="project" value="InterPro"/>
</dbReference>
<dbReference type="EMBL" id="AMRK01000002">
    <property type="protein sequence ID" value="EKE73400.1"/>
    <property type="molecule type" value="Genomic_DNA"/>
</dbReference>
<dbReference type="SUPFAM" id="SSF63862">
    <property type="entry name" value="Thiamin pyrophosphokinase, substrate-binding domain"/>
    <property type="match status" value="1"/>
</dbReference>
<gene>
    <name evidence="7" type="ORF">B30_05037</name>
</gene>
<reference evidence="7 8" key="1">
    <citation type="submission" date="2012-09" db="EMBL/GenBank/DDBJ databases">
        <title>Celeribacter baekdonensis B30 Genome Sequencing.</title>
        <authorList>
            <person name="Wang W."/>
        </authorList>
    </citation>
    <scope>NUCLEOTIDE SEQUENCE [LARGE SCALE GENOMIC DNA]</scope>
    <source>
        <strain evidence="7 8">B30</strain>
    </source>
</reference>
<dbReference type="GO" id="GO:0004788">
    <property type="term" value="F:thiamine diphosphokinase activity"/>
    <property type="evidence" value="ECO:0007669"/>
    <property type="project" value="UniProtKB-UniRule"/>
</dbReference>
<dbReference type="InterPro" id="IPR006282">
    <property type="entry name" value="Thi_PPkinase"/>
</dbReference>
<dbReference type="RefSeq" id="WP_009570941.1">
    <property type="nucleotide sequence ID" value="NZ_AMRK01000002.1"/>
</dbReference>
<evidence type="ECO:0000313" key="8">
    <source>
        <dbReference type="Proteomes" id="UP000006762"/>
    </source>
</evidence>
<dbReference type="NCBIfam" id="TIGR01378">
    <property type="entry name" value="thi_PPkinase"/>
    <property type="match status" value="1"/>
</dbReference>
<dbReference type="InterPro" id="IPR007371">
    <property type="entry name" value="TPK_catalytic"/>
</dbReference>
<dbReference type="STRING" id="1208323.B30_05037"/>
<dbReference type="InterPro" id="IPR036759">
    <property type="entry name" value="TPK_catalytic_sf"/>
</dbReference>
<dbReference type="SUPFAM" id="SSF63999">
    <property type="entry name" value="Thiamin pyrophosphokinase, catalytic domain"/>
    <property type="match status" value="1"/>
</dbReference>
<evidence type="ECO:0000256" key="5">
    <source>
        <dbReference type="NCBIfam" id="TIGR01378"/>
    </source>
</evidence>
<sequence>MKNPVLKTEKSVTLLGGGQVNREILVDILKSAPILVAADGAADRALAEGLMPEAVIGDFDSVSQHAREVIPQERLHHIPEQDSTDFEKCLSRIDAPLIFGVGFTGARVDHELAVYTALMRHPKQRCIIVGEFDVIAHVPSSISLTLAPGTRVSLFPMGPVTGRSEGLRWPIEGLHFAPAGRVGTSNEASEAQVHLAFDGPGMLLILPRSDLAALVQGLAFDA</sequence>
<dbReference type="EC" id="2.7.6.2" evidence="5"/>
<dbReference type="OrthoDB" id="7057856at2"/>
<dbReference type="Pfam" id="PF04265">
    <property type="entry name" value="TPK_B1_binding"/>
    <property type="match status" value="1"/>
</dbReference>
<evidence type="ECO:0000256" key="3">
    <source>
        <dbReference type="ARBA" id="ARBA00022777"/>
    </source>
</evidence>
<dbReference type="PANTHER" id="PTHR41299:SF1">
    <property type="entry name" value="THIAMINE PYROPHOSPHOKINASE"/>
    <property type="match status" value="1"/>
</dbReference>
<feature type="domain" description="Thiamin pyrophosphokinase thiamin-binding" evidence="6">
    <location>
        <begin position="130"/>
        <end position="204"/>
    </location>
</feature>
<dbReference type="GO" id="GO:0016301">
    <property type="term" value="F:kinase activity"/>
    <property type="evidence" value="ECO:0007669"/>
    <property type="project" value="UniProtKB-KW"/>
</dbReference>
<proteinExistence type="predicted"/>
<accession>K2K7M2</accession>
<dbReference type="PANTHER" id="PTHR41299">
    <property type="entry name" value="THIAMINE PYROPHOSPHOKINASE"/>
    <property type="match status" value="1"/>
</dbReference>
<dbReference type="Proteomes" id="UP000006762">
    <property type="component" value="Unassembled WGS sequence"/>
</dbReference>
<keyword evidence="2" id="KW-0547">Nucleotide-binding</keyword>
<dbReference type="SMART" id="SM00983">
    <property type="entry name" value="TPK_B1_binding"/>
    <property type="match status" value="1"/>
</dbReference>
<organism evidence="7 8">
    <name type="scientific">Celeribacter baekdonensis B30</name>
    <dbReference type="NCBI Taxonomy" id="1208323"/>
    <lineage>
        <taxon>Bacteria</taxon>
        <taxon>Pseudomonadati</taxon>
        <taxon>Pseudomonadota</taxon>
        <taxon>Alphaproteobacteria</taxon>
        <taxon>Rhodobacterales</taxon>
        <taxon>Roseobacteraceae</taxon>
        <taxon>Celeribacter</taxon>
    </lineage>
</organism>
<dbReference type="GO" id="GO:0030975">
    <property type="term" value="F:thiamine binding"/>
    <property type="evidence" value="ECO:0007669"/>
    <property type="project" value="InterPro"/>
</dbReference>
<name>K2K7M2_9RHOB</name>
<keyword evidence="8" id="KW-1185">Reference proteome</keyword>
<keyword evidence="1" id="KW-0808">Transferase</keyword>
<evidence type="ECO:0000259" key="6">
    <source>
        <dbReference type="SMART" id="SM00983"/>
    </source>
</evidence>
<dbReference type="GO" id="GO:0006772">
    <property type="term" value="P:thiamine metabolic process"/>
    <property type="evidence" value="ECO:0007669"/>
    <property type="project" value="UniProtKB-UniRule"/>
</dbReference>
<dbReference type="eggNOG" id="COG1564">
    <property type="taxonomic scope" value="Bacteria"/>
</dbReference>
<dbReference type="InterPro" id="IPR036371">
    <property type="entry name" value="TPK_B1-bd_sf"/>
</dbReference>
<protein>
    <recommendedName>
        <fullName evidence="5">Thiamine diphosphokinase</fullName>
        <ecNumber evidence="5">2.7.6.2</ecNumber>
    </recommendedName>
</protein>
<dbReference type="InterPro" id="IPR007373">
    <property type="entry name" value="Thiamin_PyroPKinase_B1-bd"/>
</dbReference>
<dbReference type="PATRIC" id="fig|1208323.3.peg.1040"/>
<evidence type="ECO:0000256" key="2">
    <source>
        <dbReference type="ARBA" id="ARBA00022741"/>
    </source>
</evidence>
<dbReference type="InterPro" id="IPR053149">
    <property type="entry name" value="TPK"/>
</dbReference>
<dbReference type="Gene3D" id="3.40.50.10240">
    <property type="entry name" value="Thiamin pyrophosphokinase, catalytic domain"/>
    <property type="match status" value="1"/>
</dbReference>
<dbReference type="CDD" id="cd07995">
    <property type="entry name" value="TPK"/>
    <property type="match status" value="1"/>
</dbReference>
<comment type="caution">
    <text evidence="7">The sequence shown here is derived from an EMBL/GenBank/DDBJ whole genome shotgun (WGS) entry which is preliminary data.</text>
</comment>
<keyword evidence="3 7" id="KW-0418">Kinase</keyword>
<dbReference type="Pfam" id="PF04263">
    <property type="entry name" value="TPK_catalytic"/>
    <property type="match status" value="1"/>
</dbReference>
<evidence type="ECO:0000256" key="1">
    <source>
        <dbReference type="ARBA" id="ARBA00022679"/>
    </source>
</evidence>
<evidence type="ECO:0000256" key="4">
    <source>
        <dbReference type="ARBA" id="ARBA00022840"/>
    </source>
</evidence>